<keyword evidence="9 10" id="KW-0472">Membrane</keyword>
<keyword evidence="1 10" id="KW-0813">Transport</keyword>
<keyword evidence="2 10" id="KW-0597">Phosphoprotein</keyword>
<evidence type="ECO:0000256" key="10">
    <source>
        <dbReference type="HAMAP-Rule" id="MF_00462"/>
    </source>
</evidence>
<keyword evidence="6 10" id="KW-1278">Translocase</keyword>
<comment type="cofactor">
    <cofactor evidence="10">
        <name>FMN</name>
        <dbReference type="ChEBI" id="CHEBI:58210"/>
    </cofactor>
</comment>
<evidence type="ECO:0000256" key="6">
    <source>
        <dbReference type="ARBA" id="ARBA00022967"/>
    </source>
</evidence>
<evidence type="ECO:0000256" key="1">
    <source>
        <dbReference type="ARBA" id="ARBA00022448"/>
    </source>
</evidence>
<evidence type="ECO:0000256" key="3">
    <source>
        <dbReference type="ARBA" id="ARBA00022630"/>
    </source>
</evidence>
<dbReference type="Proteomes" id="UP000599523">
    <property type="component" value="Unassembled WGS sequence"/>
</dbReference>
<sequence>MIHSPYVRKPASVRAVMGQVLLALLPGVAIYAWIVGAGILVNLAIATVVALAAEAFVLRLRKRPLAPALGDLSAVVTAWLVVLCFPLIVPWWVTTIGVLVAIVAVKHLYGGLGQNPFNPAMVAYCCIIIAYPSLMAQWPPAGELDFQTQLNLIMGGAREIDAVTGATALDAMRTGLRVGEANVAVILEQNAFGAIGGRGYEWIPLGYIIGGLFLLARGIITWHMPVAFISALAAISGALWLVNPDQFASPLFHLATGGAMLAAFFIITDPVSGATTPLGKIIFAAGIGILAYLIRSFGAFPEGIAFAVLLMNMCVPLIDLKTQPAVFGQKRSRVP</sequence>
<keyword evidence="3 10" id="KW-0285">Flavoprotein</keyword>
<feature type="transmembrane region" description="Helical" evidence="10">
    <location>
        <begin position="226"/>
        <end position="242"/>
    </location>
</feature>
<comment type="similarity">
    <text evidence="10">Belongs to the NqrB/RnfD family.</text>
</comment>
<dbReference type="GO" id="GO:0022900">
    <property type="term" value="P:electron transport chain"/>
    <property type="evidence" value="ECO:0007669"/>
    <property type="project" value="UniProtKB-UniRule"/>
</dbReference>
<name>A0A972FGJ0_9RHOO</name>
<evidence type="ECO:0000256" key="8">
    <source>
        <dbReference type="ARBA" id="ARBA00022989"/>
    </source>
</evidence>
<comment type="caution">
    <text evidence="11">The sequence shown here is derived from an EMBL/GenBank/DDBJ whole genome shotgun (WGS) entry which is preliminary data.</text>
</comment>
<feature type="transmembrane region" description="Helical" evidence="10">
    <location>
        <begin position="248"/>
        <end position="266"/>
    </location>
</feature>
<keyword evidence="5 10" id="KW-0812">Transmembrane</keyword>
<comment type="function">
    <text evidence="10">Part of a membrane-bound complex that couples electron transfer with translocation of ions across the membrane.</text>
</comment>
<organism evidence="11 12">
    <name type="scientific">Azoarcus taiwanensis</name>
    <dbReference type="NCBI Taxonomy" id="666964"/>
    <lineage>
        <taxon>Bacteria</taxon>
        <taxon>Pseudomonadati</taxon>
        <taxon>Pseudomonadota</taxon>
        <taxon>Betaproteobacteria</taxon>
        <taxon>Rhodocyclales</taxon>
        <taxon>Zoogloeaceae</taxon>
        <taxon>Azoarcus</taxon>
    </lineage>
</organism>
<feature type="transmembrane region" description="Helical" evidence="10">
    <location>
        <begin position="121"/>
        <end position="138"/>
    </location>
</feature>
<evidence type="ECO:0000256" key="7">
    <source>
        <dbReference type="ARBA" id="ARBA00022982"/>
    </source>
</evidence>
<comment type="subunit">
    <text evidence="10">The complex is composed of six subunits: RnfA, RnfB, RnfC, RnfD, RnfE and RnfG.</text>
</comment>
<dbReference type="PANTHER" id="PTHR30578:SF0">
    <property type="entry name" value="ION-TRANSLOCATING OXIDOREDUCTASE COMPLEX SUBUNIT D"/>
    <property type="match status" value="1"/>
</dbReference>
<keyword evidence="7 10" id="KW-0249">Electron transport</keyword>
<evidence type="ECO:0000256" key="5">
    <source>
        <dbReference type="ARBA" id="ARBA00022692"/>
    </source>
</evidence>
<dbReference type="GO" id="GO:0055085">
    <property type="term" value="P:transmembrane transport"/>
    <property type="evidence" value="ECO:0007669"/>
    <property type="project" value="InterPro"/>
</dbReference>
<feature type="transmembrane region" description="Helical" evidence="10">
    <location>
        <begin position="39"/>
        <end position="58"/>
    </location>
</feature>
<dbReference type="EMBL" id="WTVM01000109">
    <property type="protein sequence ID" value="NMG04305.1"/>
    <property type="molecule type" value="Genomic_DNA"/>
</dbReference>
<evidence type="ECO:0000256" key="9">
    <source>
        <dbReference type="ARBA" id="ARBA00023136"/>
    </source>
</evidence>
<feature type="transmembrane region" description="Helical" evidence="10">
    <location>
        <begin position="12"/>
        <end position="33"/>
    </location>
</feature>
<keyword evidence="10" id="KW-1003">Cell membrane</keyword>
<dbReference type="GO" id="GO:0005886">
    <property type="term" value="C:plasma membrane"/>
    <property type="evidence" value="ECO:0007669"/>
    <property type="project" value="UniProtKB-SubCell"/>
</dbReference>
<feature type="transmembrane region" description="Helical" evidence="10">
    <location>
        <begin position="65"/>
        <end position="83"/>
    </location>
</feature>
<proteinExistence type="inferred from homology"/>
<keyword evidence="4 10" id="KW-0288">FMN</keyword>
<dbReference type="EC" id="7.-.-.-" evidence="10"/>
<dbReference type="NCBIfam" id="TIGR01946">
    <property type="entry name" value="rnfD"/>
    <property type="match status" value="1"/>
</dbReference>
<dbReference type="AlphaFoldDB" id="A0A972FGJ0"/>
<feature type="transmembrane region" description="Helical" evidence="10">
    <location>
        <begin position="202"/>
        <end position="219"/>
    </location>
</feature>
<protein>
    <recommendedName>
        <fullName evidence="10">Ion-translocating oxidoreductase complex subunit D</fullName>
        <ecNumber evidence="10">7.-.-.-</ecNumber>
    </recommendedName>
    <alternativeName>
        <fullName evidence="10">Rnf electron transport complex subunit D</fullName>
    </alternativeName>
</protein>
<evidence type="ECO:0000256" key="4">
    <source>
        <dbReference type="ARBA" id="ARBA00022643"/>
    </source>
</evidence>
<dbReference type="InterPro" id="IPR004338">
    <property type="entry name" value="NqrB/RnfD"/>
</dbReference>
<accession>A0A972FGJ0</accession>
<evidence type="ECO:0000256" key="2">
    <source>
        <dbReference type="ARBA" id="ARBA00022553"/>
    </source>
</evidence>
<reference evidence="11" key="1">
    <citation type="submission" date="2019-12" db="EMBL/GenBank/DDBJ databases">
        <title>Comparative genomics gives insights into the taxonomy of the Azoarcus-Aromatoleum group and reveals separate origins of nif in the plant-associated Azoarcus and non-plant-associated Aromatoleum sub-groups.</title>
        <authorList>
            <person name="Lafos M."/>
            <person name="Maluk M."/>
            <person name="Batista M."/>
            <person name="Junghare M."/>
            <person name="Carmona M."/>
            <person name="Faoro H."/>
            <person name="Cruz L.M."/>
            <person name="Battistoni F."/>
            <person name="De Souza E."/>
            <person name="Pedrosa F."/>
            <person name="Chen W.-M."/>
            <person name="Poole P.S."/>
            <person name="Dixon R.A."/>
            <person name="James E.K."/>
        </authorList>
    </citation>
    <scope>NUCLEOTIDE SEQUENCE</scope>
    <source>
        <strain evidence="11">NSC3</strain>
    </source>
</reference>
<keyword evidence="10" id="KW-0997">Cell inner membrane</keyword>
<keyword evidence="12" id="KW-1185">Reference proteome</keyword>
<keyword evidence="8 10" id="KW-1133">Transmembrane helix</keyword>
<feature type="modified residue" description="FMN phosphoryl threonine" evidence="10">
    <location>
        <position position="167"/>
    </location>
</feature>
<dbReference type="InterPro" id="IPR011303">
    <property type="entry name" value="RnfD_bac"/>
</dbReference>
<evidence type="ECO:0000313" key="11">
    <source>
        <dbReference type="EMBL" id="NMG04305.1"/>
    </source>
</evidence>
<comment type="subcellular location">
    <subcellularLocation>
        <location evidence="10">Cell inner membrane</location>
        <topology evidence="10">Multi-pass membrane protein</topology>
    </subcellularLocation>
</comment>
<dbReference type="RefSeq" id="WP_168988981.1">
    <property type="nucleotide sequence ID" value="NZ_CAWPHM010000010.1"/>
</dbReference>
<feature type="transmembrane region" description="Helical" evidence="10">
    <location>
        <begin position="278"/>
        <end position="297"/>
    </location>
</feature>
<dbReference type="HAMAP" id="MF_00462">
    <property type="entry name" value="RsxD_RnfD"/>
    <property type="match status" value="1"/>
</dbReference>
<dbReference type="PANTHER" id="PTHR30578">
    <property type="entry name" value="ELECTRON TRANSPORT COMPLEX PROTEIN RNFD"/>
    <property type="match status" value="1"/>
</dbReference>
<dbReference type="Pfam" id="PF03116">
    <property type="entry name" value="NQR2_RnfD_RnfE"/>
    <property type="match status" value="1"/>
</dbReference>
<evidence type="ECO:0000313" key="12">
    <source>
        <dbReference type="Proteomes" id="UP000599523"/>
    </source>
</evidence>
<gene>
    <name evidence="10" type="primary">rnfD</name>
    <name evidence="11" type="ORF">GPA21_15210</name>
</gene>